<keyword evidence="7" id="KW-0227">DNA damage</keyword>
<dbReference type="Proteomes" id="UP000700908">
    <property type="component" value="Unassembled WGS sequence"/>
</dbReference>
<dbReference type="SMART" id="SM00987">
    <property type="entry name" value="UreE_C"/>
    <property type="match status" value="1"/>
</dbReference>
<name>A0ABS7MJP4_9ACTN</name>
<dbReference type="SUPFAM" id="SSF52141">
    <property type="entry name" value="Uracil-DNA glycosylase-like"/>
    <property type="match status" value="1"/>
</dbReference>
<keyword evidence="6" id="KW-0479">Metal-binding</keyword>
<comment type="catalytic activity">
    <reaction evidence="1">
        <text>Hydrolyzes single-stranded DNA or mismatched double-stranded DNA and polynucleotides, releasing free uracil.</text>
        <dbReference type="EC" id="3.2.2.27"/>
    </reaction>
</comment>
<dbReference type="InterPro" id="IPR051536">
    <property type="entry name" value="UDG_Type-4/5"/>
</dbReference>
<accession>A0ABS7MJP4</accession>
<sequence length="204" mass="22555">MGVMKIPGHADPRPREVSLEEIRTALGDCARCELAQTRTSIVFGCGSPHARVMFIGEAPGKNEDLRGEPFVGRAGENLNRMLGLAGLKREDVYIANVIKCRPPKNRTPQADEILACSPVLREQIRSIWPDVIVTLGNPASHFILKTETGITQLRGKFYQMGHFTILPTFHPAAALRNPAWQKLLEADLQMLGDHLRAKNLEGEA</sequence>
<comment type="similarity">
    <text evidence="2">Belongs to the uracil-DNA glycosylase (UDG) superfamily. Type 4 (UDGa) family.</text>
</comment>
<dbReference type="InterPro" id="IPR036895">
    <property type="entry name" value="Uracil-DNA_glycosylase-like_sf"/>
</dbReference>
<dbReference type="EC" id="3.2.2.27" evidence="3"/>
<evidence type="ECO:0000256" key="5">
    <source>
        <dbReference type="ARBA" id="ARBA00022485"/>
    </source>
</evidence>
<proteinExistence type="inferred from homology"/>
<evidence type="ECO:0000256" key="4">
    <source>
        <dbReference type="ARBA" id="ARBA00019403"/>
    </source>
</evidence>
<evidence type="ECO:0000256" key="9">
    <source>
        <dbReference type="ARBA" id="ARBA00023004"/>
    </source>
</evidence>
<evidence type="ECO:0000256" key="6">
    <source>
        <dbReference type="ARBA" id="ARBA00022723"/>
    </source>
</evidence>
<dbReference type="CDD" id="cd10030">
    <property type="entry name" value="UDG-F4_TTUDGA_SPO1dp_like"/>
    <property type="match status" value="1"/>
</dbReference>
<keyword evidence="14" id="KW-1185">Reference proteome</keyword>
<protein>
    <recommendedName>
        <fullName evidence="4">Type-4 uracil-DNA glycosylase</fullName>
        <ecNumber evidence="3">3.2.2.27</ecNumber>
    </recommendedName>
</protein>
<dbReference type="Pfam" id="PF03167">
    <property type="entry name" value="UDG"/>
    <property type="match status" value="1"/>
</dbReference>
<feature type="domain" description="Uracil-DNA glycosylase-like" evidence="12">
    <location>
        <begin position="43"/>
        <end position="189"/>
    </location>
</feature>
<evidence type="ECO:0000256" key="2">
    <source>
        <dbReference type="ARBA" id="ARBA00006521"/>
    </source>
</evidence>
<gene>
    <name evidence="13" type="ORF">K6V98_02615</name>
</gene>
<evidence type="ECO:0000313" key="13">
    <source>
        <dbReference type="EMBL" id="MBY4797258.1"/>
    </source>
</evidence>
<evidence type="ECO:0000256" key="3">
    <source>
        <dbReference type="ARBA" id="ARBA00012030"/>
    </source>
</evidence>
<comment type="caution">
    <text evidence="13">The sequence shown here is derived from an EMBL/GenBank/DDBJ whole genome shotgun (WGS) entry which is preliminary data.</text>
</comment>
<dbReference type="RefSeq" id="WP_222198983.1">
    <property type="nucleotide sequence ID" value="NZ_JAIMFO010000004.1"/>
</dbReference>
<reference evidence="13 14" key="1">
    <citation type="submission" date="2021-08" db="EMBL/GenBank/DDBJ databases">
        <title>Collinsella faecalis sp. nov. isolated from swine faeces.</title>
        <authorList>
            <person name="Oh B.S."/>
            <person name="Lee J.H."/>
        </authorList>
    </citation>
    <scope>NUCLEOTIDE SEQUENCE [LARGE SCALE GENOMIC DNA]</scope>
    <source>
        <strain evidence="13 14">AGMB00827</strain>
    </source>
</reference>
<evidence type="ECO:0000313" key="14">
    <source>
        <dbReference type="Proteomes" id="UP000700908"/>
    </source>
</evidence>
<dbReference type="PANTHER" id="PTHR33693">
    <property type="entry name" value="TYPE-5 URACIL-DNA GLYCOSYLASE"/>
    <property type="match status" value="1"/>
</dbReference>
<keyword evidence="10" id="KW-0411">Iron-sulfur</keyword>
<keyword evidence="8" id="KW-0378">Hydrolase</keyword>
<dbReference type="InterPro" id="IPR005122">
    <property type="entry name" value="Uracil-DNA_glycosylase-like"/>
</dbReference>
<dbReference type="SMART" id="SM00986">
    <property type="entry name" value="UDG"/>
    <property type="match status" value="1"/>
</dbReference>
<dbReference type="InterPro" id="IPR005273">
    <property type="entry name" value="Ura-DNA_glyco_family4"/>
</dbReference>
<evidence type="ECO:0000256" key="11">
    <source>
        <dbReference type="ARBA" id="ARBA00023204"/>
    </source>
</evidence>
<dbReference type="NCBIfam" id="TIGR00758">
    <property type="entry name" value="UDG_fam4"/>
    <property type="match status" value="1"/>
</dbReference>
<keyword evidence="9" id="KW-0408">Iron</keyword>
<evidence type="ECO:0000256" key="8">
    <source>
        <dbReference type="ARBA" id="ARBA00022801"/>
    </source>
</evidence>
<dbReference type="EMBL" id="JAIMFO010000004">
    <property type="protein sequence ID" value="MBY4797258.1"/>
    <property type="molecule type" value="Genomic_DNA"/>
</dbReference>
<organism evidence="13 14">
    <name type="scientific">Collinsella ureilytica</name>
    <dbReference type="NCBI Taxonomy" id="2869515"/>
    <lineage>
        <taxon>Bacteria</taxon>
        <taxon>Bacillati</taxon>
        <taxon>Actinomycetota</taxon>
        <taxon>Coriobacteriia</taxon>
        <taxon>Coriobacteriales</taxon>
        <taxon>Coriobacteriaceae</taxon>
        <taxon>Collinsella</taxon>
    </lineage>
</organism>
<evidence type="ECO:0000259" key="12">
    <source>
        <dbReference type="SMART" id="SM00986"/>
    </source>
</evidence>
<dbReference type="PANTHER" id="PTHR33693:SF1">
    <property type="entry name" value="TYPE-4 URACIL-DNA GLYCOSYLASE"/>
    <property type="match status" value="1"/>
</dbReference>
<evidence type="ECO:0000256" key="1">
    <source>
        <dbReference type="ARBA" id="ARBA00001400"/>
    </source>
</evidence>
<evidence type="ECO:0000256" key="7">
    <source>
        <dbReference type="ARBA" id="ARBA00022763"/>
    </source>
</evidence>
<evidence type="ECO:0000256" key="10">
    <source>
        <dbReference type="ARBA" id="ARBA00023014"/>
    </source>
</evidence>
<keyword evidence="11" id="KW-0234">DNA repair</keyword>
<keyword evidence="5" id="KW-0004">4Fe-4S</keyword>
<dbReference type="Gene3D" id="3.40.470.10">
    <property type="entry name" value="Uracil-DNA glycosylase-like domain"/>
    <property type="match status" value="1"/>
</dbReference>